<dbReference type="InterPro" id="IPR045425">
    <property type="entry name" value="DUF6508"/>
</dbReference>
<reference evidence="1" key="1">
    <citation type="journal article" date="2016" name="ISME J.">
        <title>Chasing the elusive Euryarchaeota class WSA2: genomes reveal a uniquely fastidious methyl-reducing methanogen.</title>
        <authorList>
            <person name="Nobu M.K."/>
            <person name="Narihiro T."/>
            <person name="Kuroda K."/>
            <person name="Mei R."/>
            <person name="Liu W.T."/>
        </authorList>
    </citation>
    <scope>NUCLEOTIDE SEQUENCE [LARGE SCALE GENOMIC DNA]</scope>
    <source>
        <strain evidence="1">ADurb1213_Bin02801</strain>
    </source>
</reference>
<dbReference type="Pfam" id="PF20118">
    <property type="entry name" value="DUF6508"/>
    <property type="match status" value="1"/>
</dbReference>
<accession>A0A150JGF1</accession>
<dbReference type="AlphaFoldDB" id="A0A150JLF9"/>
<organism evidence="1">
    <name type="scientific">Candidatus Methanofastidiosum methylothiophilum</name>
    <dbReference type="NCBI Taxonomy" id="1705564"/>
    <lineage>
        <taxon>Archaea</taxon>
        <taxon>Methanobacteriati</taxon>
        <taxon>Methanobacteriota</taxon>
        <taxon>Stenosarchaea group</taxon>
        <taxon>Candidatus Methanofastidiosia</taxon>
        <taxon>Candidatus Methanofastidiosales</taxon>
        <taxon>Candidatus Methanofastidiosaceae</taxon>
        <taxon>Candidatus Methanofastidiosum</taxon>
    </lineage>
</organism>
<proteinExistence type="predicted"/>
<protein>
    <submittedName>
        <fullName evidence="1">Uncharacterized protein</fullName>
    </submittedName>
</protein>
<gene>
    <name evidence="1" type="ORF">APG09_00616</name>
</gene>
<accession>A0A150JLF9</accession>
<sequence>MTWVEESVPLTKENIDNILKYLPLLEDKANKFYCEDSQDESGAVVLPFYVLTGIGLKFYDDLYKEGFVTKFRWMDWIAEAGEYSASDEKLSKADIKDIRRLLTTIIRQGRFCEGLLEETIESGLMLKIFKRLKEIRKKMD</sequence>
<dbReference type="EMBL" id="LNJE01000005">
    <property type="protein sequence ID" value="KYC58113.1"/>
    <property type="molecule type" value="Genomic_DNA"/>
</dbReference>
<comment type="caution">
    <text evidence="1">The sequence shown here is derived from an EMBL/GenBank/DDBJ whole genome shotgun (WGS) entry which is preliminary data.</text>
</comment>
<evidence type="ECO:0000313" key="1">
    <source>
        <dbReference type="EMBL" id="KYC58113.1"/>
    </source>
</evidence>
<name>A0A150JLF9_9EURY</name>